<dbReference type="RefSeq" id="WP_184241935.1">
    <property type="nucleotide sequence ID" value="NZ_JACHNA010000001.1"/>
</dbReference>
<evidence type="ECO:0000313" key="2">
    <source>
        <dbReference type="EMBL" id="MBB4736330.1"/>
    </source>
</evidence>
<accession>A0A7W7GQE0</accession>
<sequence length="355" mass="39715">MRRPAPLPDSLRAGPFTLHQAHAAGVHRDRLRRSDIVRLARGLYVWRGTSRPSASTTVSPAGSASRPRVRPHPTIGHDDPYEWSTPLTVAQHDRLVRLIPHRHTTALSHQTAARARGLWLPARLDHHDAVHVSRPRDRGQLTADGVVSHRTLLPREEVEQVLINGQPWWTTTLPRLWVDLAAQLTDRELVVLGDHLVRCAELDGGVDAATGRRGELIQVAASCRTGRRHRRRLIAAAATVRVGAHSPRETLLRLALVEAGLPEPELQIEMHDPSFSPTHPASADLGYRSARLALHYDSKHHGRPRQIDRDVQRNAAFERRGYRNLTVSTSDGRDGYRRVIDEVRRHLTAHSAGNV</sequence>
<gene>
    <name evidence="2" type="ORF">HDA30_001838</name>
</gene>
<evidence type="ECO:0000256" key="1">
    <source>
        <dbReference type="SAM" id="MobiDB-lite"/>
    </source>
</evidence>
<feature type="region of interest" description="Disordered" evidence="1">
    <location>
        <begin position="50"/>
        <end position="83"/>
    </location>
</feature>
<keyword evidence="3" id="KW-1185">Reference proteome</keyword>
<protein>
    <recommendedName>
        <fullName evidence="4">Type IV toxin-antitoxin system AbiEi family antitoxin domain-containing protein</fullName>
    </recommendedName>
</protein>
<proteinExistence type="predicted"/>
<feature type="compositionally biased region" description="Polar residues" evidence="1">
    <location>
        <begin position="50"/>
        <end position="62"/>
    </location>
</feature>
<name>A0A7W7GQE0_9MICC</name>
<evidence type="ECO:0008006" key="4">
    <source>
        <dbReference type="Google" id="ProtNLM"/>
    </source>
</evidence>
<comment type="caution">
    <text evidence="2">The sequence shown here is derived from an EMBL/GenBank/DDBJ whole genome shotgun (WGS) entry which is preliminary data.</text>
</comment>
<dbReference type="EMBL" id="JACHNA010000001">
    <property type="protein sequence ID" value="MBB4736330.1"/>
    <property type="molecule type" value="Genomic_DNA"/>
</dbReference>
<reference evidence="2 3" key="1">
    <citation type="submission" date="2020-08" db="EMBL/GenBank/DDBJ databases">
        <title>Sequencing the genomes of 1000 actinobacteria strains.</title>
        <authorList>
            <person name="Klenk H.-P."/>
        </authorList>
    </citation>
    <scope>NUCLEOTIDE SEQUENCE [LARGE SCALE GENOMIC DNA]</scope>
    <source>
        <strain evidence="2 3">DSM 23974</strain>
    </source>
</reference>
<dbReference type="AlphaFoldDB" id="A0A7W7GQE0"/>
<evidence type="ECO:0000313" key="3">
    <source>
        <dbReference type="Proteomes" id="UP000540191"/>
    </source>
</evidence>
<organism evidence="2 3">
    <name type="scientific">Micrococcus cohnii</name>
    <dbReference type="NCBI Taxonomy" id="993416"/>
    <lineage>
        <taxon>Bacteria</taxon>
        <taxon>Bacillati</taxon>
        <taxon>Actinomycetota</taxon>
        <taxon>Actinomycetes</taxon>
        <taxon>Micrococcales</taxon>
        <taxon>Micrococcaceae</taxon>
        <taxon>Micrococcus</taxon>
    </lineage>
</organism>
<dbReference type="Proteomes" id="UP000540191">
    <property type="component" value="Unassembled WGS sequence"/>
</dbReference>